<protein>
    <submittedName>
        <fullName evidence="3">Uncharacterized protein</fullName>
    </submittedName>
</protein>
<evidence type="ECO:0000256" key="2">
    <source>
        <dbReference type="SAM" id="Phobius"/>
    </source>
</evidence>
<feature type="region of interest" description="Disordered" evidence="1">
    <location>
        <begin position="409"/>
        <end position="443"/>
    </location>
</feature>
<dbReference type="EMBL" id="LNYL01000032">
    <property type="protein sequence ID" value="KTD27466.1"/>
    <property type="molecule type" value="Genomic_DNA"/>
</dbReference>
<dbReference type="AlphaFoldDB" id="A0A0W0W593"/>
<dbReference type="OrthoDB" id="5638658at2"/>
<comment type="caution">
    <text evidence="3">The sequence shown here is derived from an EMBL/GenBank/DDBJ whole genome shotgun (WGS) entry which is preliminary data.</text>
</comment>
<feature type="transmembrane region" description="Helical" evidence="2">
    <location>
        <begin position="271"/>
        <end position="289"/>
    </location>
</feature>
<feature type="transmembrane region" description="Helical" evidence="2">
    <location>
        <begin position="213"/>
        <end position="234"/>
    </location>
</feature>
<accession>A0A0W0W593</accession>
<feature type="transmembrane region" description="Helical" evidence="2">
    <location>
        <begin position="295"/>
        <end position="313"/>
    </location>
</feature>
<gene>
    <name evidence="3" type="ORF">Lmac_1206</name>
</gene>
<feature type="transmembrane region" description="Helical" evidence="2">
    <location>
        <begin position="145"/>
        <end position="166"/>
    </location>
</feature>
<organism evidence="3 4">
    <name type="scientific">Legionella maceachernii</name>
    <dbReference type="NCBI Taxonomy" id="466"/>
    <lineage>
        <taxon>Bacteria</taxon>
        <taxon>Pseudomonadati</taxon>
        <taxon>Pseudomonadota</taxon>
        <taxon>Gammaproteobacteria</taxon>
        <taxon>Legionellales</taxon>
        <taxon>Legionellaceae</taxon>
        <taxon>Legionella</taxon>
    </lineage>
</organism>
<keyword evidence="4" id="KW-1185">Reference proteome</keyword>
<name>A0A0W0W593_9GAMM</name>
<sequence length="443" mass="50246">MNLLILSLDHLDVYFRGGKSSDLKHHMDYYDDHLEALKRHFHETTISATPEVKKRIKAILKSLNISKDEWQSDFREKDLTIYQFFLLLARKGYSQADYITDLIDEKTKIHKLTLFLAGGGIFLTFISLLFATSTLHLALEFIRNIFSSISTVPLIGLFYGFGFGIYNFYSIYTNKKMTIANRFRDICFLLLSTSAKITASFALLMAGATMSPIIAGIFVAGSGVDVIKEIYCLLQEYMQYKLSPPLNGNDPLSVHRDHARRVFGYEKRMEAVRINLVSALLIVSIMALWCFFPGGGIAIAIAALSAIGFVYATKHFWLKYNELTLREHLQEQLGYLEGIYSPQTEDSPSKASRIMALEDNEFLQLGKVDSQQEFNNVVSDYVTVTVPTSSSFQPFSFAKNLSFFNSAHERENQPDYAEREYSSPQSLNFSEPLDGANLLTRPE</sequence>
<dbReference type="RefSeq" id="WP_133141003.1">
    <property type="nucleotide sequence ID" value="NZ_CAAAIB010000016.1"/>
</dbReference>
<evidence type="ECO:0000256" key="1">
    <source>
        <dbReference type="SAM" id="MobiDB-lite"/>
    </source>
</evidence>
<keyword evidence="2" id="KW-0812">Transmembrane</keyword>
<reference evidence="3 4" key="1">
    <citation type="submission" date="2015-11" db="EMBL/GenBank/DDBJ databases">
        <title>Genomic analysis of 38 Legionella species identifies large and diverse effector repertoires.</title>
        <authorList>
            <person name="Burstein D."/>
            <person name="Amaro F."/>
            <person name="Zusman T."/>
            <person name="Lifshitz Z."/>
            <person name="Cohen O."/>
            <person name="Gilbert J.A."/>
            <person name="Pupko T."/>
            <person name="Shuman H.A."/>
            <person name="Segal G."/>
        </authorList>
    </citation>
    <scope>NUCLEOTIDE SEQUENCE [LARGE SCALE GENOMIC DNA]</scope>
    <source>
        <strain evidence="3 4">PX-1-G2-E2</strain>
    </source>
</reference>
<dbReference type="PATRIC" id="fig|466.6.peg.1281"/>
<proteinExistence type="predicted"/>
<dbReference type="Proteomes" id="UP000054908">
    <property type="component" value="Unassembled WGS sequence"/>
</dbReference>
<keyword evidence="2" id="KW-0472">Membrane</keyword>
<feature type="transmembrane region" description="Helical" evidence="2">
    <location>
        <begin position="186"/>
        <end position="207"/>
    </location>
</feature>
<feature type="transmembrane region" description="Helical" evidence="2">
    <location>
        <begin position="114"/>
        <end position="139"/>
    </location>
</feature>
<keyword evidence="2" id="KW-1133">Transmembrane helix</keyword>
<evidence type="ECO:0000313" key="3">
    <source>
        <dbReference type="EMBL" id="KTD27466.1"/>
    </source>
</evidence>
<dbReference type="STRING" id="466.Lmac_1206"/>
<evidence type="ECO:0000313" key="4">
    <source>
        <dbReference type="Proteomes" id="UP000054908"/>
    </source>
</evidence>
<feature type="compositionally biased region" description="Basic and acidic residues" evidence="1">
    <location>
        <begin position="409"/>
        <end position="421"/>
    </location>
</feature>